<sequence length="193" mass="21724">LYLQMLSLLLSLPVVFASVGEEELLRLRRDLSAEDYASTFLNPRFSAPSVPAAREPVTPLQPGPILESGRFDAVSVKLLKNVHMPQLRSEASDVMPQYQMPTIPRDFAQRQPVHQPLYRYDGPLDGRKVWIYKKILRPVRITANGFERLPGAQVVEQWAEGGYGNELHTPVKTSIYAPTNNGFYTTGQFARAL</sequence>
<evidence type="ECO:0000256" key="1">
    <source>
        <dbReference type="SAM" id="SignalP"/>
    </source>
</evidence>
<keyword evidence="1" id="KW-0732">Signal</keyword>
<feature type="signal peptide" evidence="1">
    <location>
        <begin position="1"/>
        <end position="17"/>
    </location>
</feature>
<evidence type="ECO:0000313" key="3">
    <source>
        <dbReference type="Proteomes" id="UP001432322"/>
    </source>
</evidence>
<organism evidence="2 3">
    <name type="scientific">Pristionchus fissidentatus</name>
    <dbReference type="NCBI Taxonomy" id="1538716"/>
    <lineage>
        <taxon>Eukaryota</taxon>
        <taxon>Metazoa</taxon>
        <taxon>Ecdysozoa</taxon>
        <taxon>Nematoda</taxon>
        <taxon>Chromadorea</taxon>
        <taxon>Rhabditida</taxon>
        <taxon>Rhabditina</taxon>
        <taxon>Diplogasteromorpha</taxon>
        <taxon>Diplogasteroidea</taxon>
        <taxon>Neodiplogasteridae</taxon>
        <taxon>Pristionchus</taxon>
    </lineage>
</organism>
<evidence type="ECO:0000313" key="2">
    <source>
        <dbReference type="EMBL" id="GMT24717.1"/>
    </source>
</evidence>
<accession>A0AAV5W3M8</accession>
<name>A0AAV5W3M8_9BILA</name>
<dbReference type="EMBL" id="BTSY01000004">
    <property type="protein sequence ID" value="GMT24717.1"/>
    <property type="molecule type" value="Genomic_DNA"/>
</dbReference>
<protein>
    <submittedName>
        <fullName evidence="2">Uncharacterized protein</fullName>
    </submittedName>
</protein>
<dbReference type="Proteomes" id="UP001432322">
    <property type="component" value="Unassembled WGS sequence"/>
</dbReference>
<reference evidence="2" key="1">
    <citation type="submission" date="2023-10" db="EMBL/GenBank/DDBJ databases">
        <title>Genome assembly of Pristionchus species.</title>
        <authorList>
            <person name="Yoshida K."/>
            <person name="Sommer R.J."/>
        </authorList>
    </citation>
    <scope>NUCLEOTIDE SEQUENCE</scope>
    <source>
        <strain evidence="2">RS5133</strain>
    </source>
</reference>
<feature type="non-terminal residue" evidence="2">
    <location>
        <position position="1"/>
    </location>
</feature>
<proteinExistence type="predicted"/>
<keyword evidence="3" id="KW-1185">Reference proteome</keyword>
<comment type="caution">
    <text evidence="2">The sequence shown here is derived from an EMBL/GenBank/DDBJ whole genome shotgun (WGS) entry which is preliminary data.</text>
</comment>
<feature type="chain" id="PRO_5043708629" evidence="1">
    <location>
        <begin position="18"/>
        <end position="193"/>
    </location>
</feature>
<dbReference type="AlphaFoldDB" id="A0AAV5W3M8"/>
<gene>
    <name evidence="2" type="ORF">PFISCL1PPCAC_16014</name>
</gene>